<dbReference type="STRING" id="4536.A0A0E0I310"/>
<dbReference type="AlphaFoldDB" id="A0A0E0I310"/>
<name>A0A0E0I310_ORYNI</name>
<protein>
    <submittedName>
        <fullName evidence="1">Uncharacterized protein</fullName>
    </submittedName>
</protein>
<reference evidence="1" key="2">
    <citation type="submission" date="2018-04" db="EMBL/GenBank/DDBJ databases">
        <title>OnivRS2 (Oryza nivara Reference Sequence Version 2).</title>
        <authorList>
            <person name="Zhang J."/>
            <person name="Kudrna D."/>
            <person name="Lee S."/>
            <person name="Talag J."/>
            <person name="Rajasekar S."/>
            <person name="Welchert J."/>
            <person name="Hsing Y.-I."/>
            <person name="Wing R.A."/>
        </authorList>
    </citation>
    <scope>NUCLEOTIDE SEQUENCE [LARGE SCALE GENOMIC DNA]</scope>
    <source>
        <strain evidence="1">SL10</strain>
    </source>
</reference>
<dbReference type="EnsemblPlants" id="ONIVA07G18990.1">
    <property type="protein sequence ID" value="ONIVA07G18990.1"/>
    <property type="gene ID" value="ONIVA07G18990"/>
</dbReference>
<accession>A0A0E0I310</accession>
<reference evidence="1" key="1">
    <citation type="submission" date="2015-04" db="UniProtKB">
        <authorList>
            <consortium name="EnsemblPlants"/>
        </authorList>
    </citation>
    <scope>IDENTIFICATION</scope>
    <source>
        <strain evidence="1">SL10</strain>
    </source>
</reference>
<evidence type="ECO:0000313" key="2">
    <source>
        <dbReference type="Proteomes" id="UP000006591"/>
    </source>
</evidence>
<keyword evidence="2" id="KW-1185">Reference proteome</keyword>
<sequence length="127" mass="13553">METGGMINMPCLDGLISNKNRSETDAYVFLKLLASSSGGNNIMGPHDSPARCVEYSYSPTCRYGTFATGGCDSFMAFGMALTKALKYPCNITSCLSARMAICFAVASRCTFDKPKPEDEDISGSLSA</sequence>
<dbReference type="Gramene" id="ONIVA07G18990.1">
    <property type="protein sequence ID" value="ONIVA07G18990.1"/>
    <property type="gene ID" value="ONIVA07G18990"/>
</dbReference>
<proteinExistence type="predicted"/>
<dbReference type="Proteomes" id="UP000006591">
    <property type="component" value="Chromosome 7"/>
</dbReference>
<dbReference type="HOGENOM" id="CLU_1974102_0_0_1"/>
<evidence type="ECO:0000313" key="1">
    <source>
        <dbReference type="EnsemblPlants" id="ONIVA07G18990.1"/>
    </source>
</evidence>
<organism evidence="1">
    <name type="scientific">Oryza nivara</name>
    <name type="common">Indian wild rice</name>
    <name type="synonym">Oryza sativa f. spontanea</name>
    <dbReference type="NCBI Taxonomy" id="4536"/>
    <lineage>
        <taxon>Eukaryota</taxon>
        <taxon>Viridiplantae</taxon>
        <taxon>Streptophyta</taxon>
        <taxon>Embryophyta</taxon>
        <taxon>Tracheophyta</taxon>
        <taxon>Spermatophyta</taxon>
        <taxon>Magnoliopsida</taxon>
        <taxon>Liliopsida</taxon>
        <taxon>Poales</taxon>
        <taxon>Poaceae</taxon>
        <taxon>BOP clade</taxon>
        <taxon>Oryzoideae</taxon>
        <taxon>Oryzeae</taxon>
        <taxon>Oryzinae</taxon>
        <taxon>Oryza</taxon>
    </lineage>
</organism>